<dbReference type="EMBL" id="CP003221">
    <property type="protein sequence ID" value="EGJ49943.1"/>
    <property type="molecule type" value="Genomic_DNA"/>
</dbReference>
<dbReference type="Proteomes" id="UP000007844">
    <property type="component" value="Chromosome"/>
</dbReference>
<dbReference type="eggNOG" id="ENOG503186M">
    <property type="taxonomic scope" value="Bacteria"/>
</dbReference>
<dbReference type="KEGG" id="daf:Desaf_1607"/>
<name>F3Z145_DESAF</name>
<reference evidence="1 2" key="1">
    <citation type="journal article" date="2011" name="J. Bacteriol.">
        <title>Genome sequence of the mercury-methylating and pleomorphic Desulfovibrio africanus Strain Walvis Bay.</title>
        <authorList>
            <person name="Brown S.D."/>
            <person name="Wall J.D."/>
            <person name="Kucken A.M."/>
            <person name="Gilmour C.C."/>
            <person name="Podar M."/>
            <person name="Brandt C.C."/>
            <person name="Teshima H."/>
            <person name="Detter J.C."/>
            <person name="Han C.S."/>
            <person name="Land M.L."/>
            <person name="Lucas S."/>
            <person name="Han J."/>
            <person name="Pennacchio L."/>
            <person name="Nolan M."/>
            <person name="Pitluck S."/>
            <person name="Woyke T."/>
            <person name="Goodwin L."/>
            <person name="Palumbo A.V."/>
            <person name="Elias D.A."/>
        </authorList>
    </citation>
    <scope>NUCLEOTIDE SEQUENCE [LARGE SCALE GENOMIC DNA]</scope>
    <source>
        <strain evidence="1 2">Walvis Bay</strain>
    </source>
</reference>
<sequence length="135" mass="15236">MNKVMNTQRKEMIPAERIMARLGYTLGKTPAGVFAWQGEARLRGEQVKVLLMGAPGSDAPMFLTEPVWVGYYELGEGGEMLHDERFQTLAEYVTEQLLDHEGGKLLLYAKPQADCRSEDDVTEHWVAEYARARCA</sequence>
<accession>F3Z145</accession>
<dbReference type="HOGENOM" id="CLU_1882359_0_0_7"/>
<evidence type="ECO:0000313" key="2">
    <source>
        <dbReference type="Proteomes" id="UP000007844"/>
    </source>
</evidence>
<organism evidence="1 2">
    <name type="scientific">Desulfocurvibacter africanus subsp. africanus str. Walvis Bay</name>
    <dbReference type="NCBI Taxonomy" id="690850"/>
    <lineage>
        <taxon>Bacteria</taxon>
        <taxon>Pseudomonadati</taxon>
        <taxon>Thermodesulfobacteriota</taxon>
        <taxon>Desulfovibrionia</taxon>
        <taxon>Desulfovibrionales</taxon>
        <taxon>Desulfovibrionaceae</taxon>
        <taxon>Desulfocurvibacter</taxon>
    </lineage>
</organism>
<dbReference type="RefSeq" id="WP_014259718.1">
    <property type="nucleotide sequence ID" value="NC_016629.1"/>
</dbReference>
<keyword evidence="2" id="KW-1185">Reference proteome</keyword>
<proteinExistence type="predicted"/>
<dbReference type="AlphaFoldDB" id="F3Z145"/>
<gene>
    <name evidence="1" type="ORF">Desaf_1607</name>
</gene>
<protein>
    <submittedName>
        <fullName evidence="1">Uncharacterized protein</fullName>
    </submittedName>
</protein>
<evidence type="ECO:0000313" key="1">
    <source>
        <dbReference type="EMBL" id="EGJ49943.1"/>
    </source>
</evidence>